<dbReference type="PANTHER" id="PTHR13366:SF0">
    <property type="entry name" value="HEAT REPEAT-CONTAINING PROTEIN 6"/>
    <property type="match status" value="1"/>
</dbReference>
<accession>A0A7J6WST4</accession>
<organism evidence="1 2">
    <name type="scientific">Thalictrum thalictroides</name>
    <name type="common">Rue-anemone</name>
    <name type="synonym">Anemone thalictroides</name>
    <dbReference type="NCBI Taxonomy" id="46969"/>
    <lineage>
        <taxon>Eukaryota</taxon>
        <taxon>Viridiplantae</taxon>
        <taxon>Streptophyta</taxon>
        <taxon>Embryophyta</taxon>
        <taxon>Tracheophyta</taxon>
        <taxon>Spermatophyta</taxon>
        <taxon>Magnoliopsida</taxon>
        <taxon>Ranunculales</taxon>
        <taxon>Ranunculaceae</taxon>
        <taxon>Thalictroideae</taxon>
        <taxon>Thalictrum</taxon>
    </lineage>
</organism>
<reference evidence="1 2" key="1">
    <citation type="submission" date="2020-06" db="EMBL/GenBank/DDBJ databases">
        <title>Transcriptomic and genomic resources for Thalictrum thalictroides and T. hernandezii: Facilitating candidate gene discovery in an emerging model plant lineage.</title>
        <authorList>
            <person name="Arias T."/>
            <person name="Riano-Pachon D.M."/>
            <person name="Di Stilio V.S."/>
        </authorList>
    </citation>
    <scope>NUCLEOTIDE SEQUENCE [LARGE SCALE GENOMIC DNA]</scope>
    <source>
        <strain evidence="2">cv. WT478/WT964</strain>
        <tissue evidence="1">Leaves</tissue>
    </source>
</reference>
<dbReference type="EMBL" id="JABWDY010011319">
    <property type="protein sequence ID" value="KAF5199908.1"/>
    <property type="molecule type" value="Genomic_DNA"/>
</dbReference>
<evidence type="ECO:0000313" key="2">
    <source>
        <dbReference type="Proteomes" id="UP000554482"/>
    </source>
</evidence>
<protein>
    <submittedName>
        <fullName evidence="1">Heat repeat-containing protein 6-like</fullName>
    </submittedName>
</protein>
<dbReference type="OrthoDB" id="422637at2759"/>
<dbReference type="Proteomes" id="UP000554482">
    <property type="component" value="Unassembled WGS sequence"/>
</dbReference>
<dbReference type="AlphaFoldDB" id="A0A7J6WST4"/>
<keyword evidence="2" id="KW-1185">Reference proteome</keyword>
<sequence length="146" mass="16358">MAMSEAFSSSSLVRSWRTAFLTLRDETLSLTITTRIRNEELELIQGYLHKLIFSQSHLLLTAAPKLPLHEVTSDVILLIQLSISVSNLPSASTADTFIHTCHMIHDISYCVCFQFNSSSCPLILDFLQSISSQKCGPPIWKKVFSP</sequence>
<comment type="caution">
    <text evidence="1">The sequence shown here is derived from an EMBL/GenBank/DDBJ whole genome shotgun (WGS) entry which is preliminary data.</text>
</comment>
<dbReference type="PANTHER" id="PTHR13366">
    <property type="entry name" value="MALARIA ANTIGEN-RELATED"/>
    <property type="match status" value="1"/>
</dbReference>
<evidence type="ECO:0000313" key="1">
    <source>
        <dbReference type="EMBL" id="KAF5199908.1"/>
    </source>
</evidence>
<name>A0A7J6WST4_THATH</name>
<dbReference type="InterPro" id="IPR052107">
    <property type="entry name" value="HEAT6"/>
</dbReference>
<proteinExistence type="predicted"/>
<gene>
    <name evidence="1" type="ORF">FRX31_010504</name>
</gene>